<dbReference type="PANTHER" id="PTHR22907">
    <property type="entry name" value="GH04558P"/>
    <property type="match status" value="1"/>
</dbReference>
<gene>
    <name evidence="4" type="ORF">LOAG_15081</name>
</gene>
<evidence type="ECO:0000313" key="4">
    <source>
        <dbReference type="EMBL" id="EFO13448.2"/>
    </source>
</evidence>
<dbReference type="OrthoDB" id="6139674at2759"/>
<sequence length="140" mass="16332">MDDKMSRRPLTSYMDPQDTLLISNQTISDVKMPTSALRTAYDYIFEPEEPFHGHIYVKGYFMHESCHSDYTWNPTVSSFSFSVFYRSDCHVKCEIEREPSGISCHIVVIVQHHYLFLTQAYSAYSASCFYQSGFDFNMEV</sequence>
<protein>
    <recommendedName>
        <fullName evidence="3">ZP domain-containing protein</fullName>
    </recommendedName>
</protein>
<dbReference type="PROSITE" id="PS51034">
    <property type="entry name" value="ZP_2"/>
    <property type="match status" value="1"/>
</dbReference>
<dbReference type="PANTHER" id="PTHR22907:SF58">
    <property type="entry name" value="ZP DOMAIN-CONTAINING PROTEIN"/>
    <property type="match status" value="1"/>
</dbReference>
<feature type="non-terminal residue" evidence="4">
    <location>
        <position position="140"/>
    </location>
</feature>
<dbReference type="InterPro" id="IPR056953">
    <property type="entry name" value="CUT_N"/>
</dbReference>
<dbReference type="CTD" id="9952566"/>
<evidence type="ECO:0000256" key="1">
    <source>
        <dbReference type="ARBA" id="ARBA00022460"/>
    </source>
</evidence>
<dbReference type="EMBL" id="JH713558">
    <property type="protein sequence ID" value="EFO13448.2"/>
    <property type="molecule type" value="Genomic_DNA"/>
</dbReference>
<dbReference type="Pfam" id="PF25057">
    <property type="entry name" value="CUT_N"/>
    <property type="match status" value="1"/>
</dbReference>
<feature type="domain" description="ZP" evidence="3">
    <location>
        <begin position="35"/>
        <end position="140"/>
    </location>
</feature>
<dbReference type="GeneID" id="9952566"/>
<dbReference type="InterPro" id="IPR001507">
    <property type="entry name" value="ZP_dom"/>
</dbReference>
<dbReference type="KEGG" id="loa:LOAG_15081"/>
<dbReference type="AlphaFoldDB" id="A0A1S0THG4"/>
<reference evidence="4" key="1">
    <citation type="submission" date="2012-04" db="EMBL/GenBank/DDBJ databases">
        <title>The Genome Sequence of Loa loa.</title>
        <authorList>
            <consortium name="The Broad Institute Genome Sequencing Platform"/>
            <consortium name="Broad Institute Genome Sequencing Center for Infectious Disease"/>
            <person name="Nutman T.B."/>
            <person name="Fink D.L."/>
            <person name="Russ C."/>
            <person name="Young S."/>
            <person name="Zeng Q."/>
            <person name="Gargeya S."/>
            <person name="Alvarado L."/>
            <person name="Berlin A."/>
            <person name="Chapman S.B."/>
            <person name="Chen Z."/>
            <person name="Freedman E."/>
            <person name="Gellesch M."/>
            <person name="Goldberg J."/>
            <person name="Griggs A."/>
            <person name="Gujja S."/>
            <person name="Heilman E.R."/>
            <person name="Heiman D."/>
            <person name="Howarth C."/>
            <person name="Mehta T."/>
            <person name="Neiman D."/>
            <person name="Pearson M."/>
            <person name="Roberts A."/>
            <person name="Saif S."/>
            <person name="Shea T."/>
            <person name="Shenoy N."/>
            <person name="Sisk P."/>
            <person name="Stolte C."/>
            <person name="Sykes S."/>
            <person name="White J."/>
            <person name="Yandava C."/>
            <person name="Haas B."/>
            <person name="Henn M.R."/>
            <person name="Nusbaum C."/>
            <person name="Birren B."/>
        </authorList>
    </citation>
    <scope>NUCLEOTIDE SEQUENCE [LARGE SCALE GENOMIC DNA]</scope>
</reference>
<keyword evidence="2" id="KW-0732">Signal</keyword>
<organism evidence="4">
    <name type="scientific">Loa loa</name>
    <name type="common">Eye worm</name>
    <name type="synonym">Filaria loa</name>
    <dbReference type="NCBI Taxonomy" id="7209"/>
    <lineage>
        <taxon>Eukaryota</taxon>
        <taxon>Metazoa</taxon>
        <taxon>Ecdysozoa</taxon>
        <taxon>Nematoda</taxon>
        <taxon>Chromadorea</taxon>
        <taxon>Rhabditida</taxon>
        <taxon>Spirurina</taxon>
        <taxon>Spiruromorpha</taxon>
        <taxon>Filarioidea</taxon>
        <taxon>Onchocercidae</taxon>
        <taxon>Loa</taxon>
    </lineage>
</organism>
<dbReference type="InParanoid" id="A0A1S0THG4"/>
<dbReference type="RefSeq" id="XP_003150621.2">
    <property type="nucleotide sequence ID" value="XM_003150573.1"/>
</dbReference>
<dbReference type="GO" id="GO:0042302">
    <property type="term" value="F:structural constituent of cuticle"/>
    <property type="evidence" value="ECO:0007669"/>
    <property type="project" value="UniProtKB-KW"/>
</dbReference>
<name>A0A1S0THG4_LOALO</name>
<accession>A0A1S0THG4</accession>
<evidence type="ECO:0000259" key="3">
    <source>
        <dbReference type="PROSITE" id="PS51034"/>
    </source>
</evidence>
<dbReference type="InterPro" id="IPR051962">
    <property type="entry name" value="Cuticlin"/>
</dbReference>
<evidence type="ECO:0000256" key="2">
    <source>
        <dbReference type="ARBA" id="ARBA00022729"/>
    </source>
</evidence>
<proteinExistence type="predicted"/>
<keyword evidence="1" id="KW-0193">Cuticle</keyword>